<dbReference type="RefSeq" id="WP_343958858.1">
    <property type="nucleotide sequence ID" value="NZ_BAAAKZ010000003.1"/>
</dbReference>
<sequence length="369" mass="38999">MSVDLTIAGDPAAIHALADWLDSAKDALVEVDLELSYVAGDSNLYLGGEAGSAFHTAAGTVRDRMSPVAPHLGKAADVFHAYATRLERGVRDFDSYLEQCREQGLTVYGRVVTRPTSSAEVCAEPGVSAEWDRFVSRSRTYNDLSDRVGTWWGELEVWIADNLTPLVAEVEKFADLGAAFDGLAQDNDDVLQHAFTGADLHLKDRLSTWRDTAQAMQEDADKFQRGLRSKNPAVLAAAEEANPRAIRSAMNDLLDDIHDVNKVGKLIPVAGKVFEIVSAAGDIADGEPGSSVLVEAFAGAGGGAAVGGTIAALGGPVGWVIAGVVGGGILIGAGARWGWEAAVPIDTREAIDGWLYDGTSLWQGPQLAK</sequence>
<name>A0ABW3TM16_9MICO</name>
<evidence type="ECO:0000313" key="2">
    <source>
        <dbReference type="Proteomes" id="UP001597181"/>
    </source>
</evidence>
<dbReference type="EMBL" id="JBHTLY010000001">
    <property type="protein sequence ID" value="MFD1200553.1"/>
    <property type="molecule type" value="Genomic_DNA"/>
</dbReference>
<protein>
    <recommendedName>
        <fullName evidence="3">WXG100 family type VII secretion target</fullName>
    </recommendedName>
</protein>
<evidence type="ECO:0000313" key="1">
    <source>
        <dbReference type="EMBL" id="MFD1200553.1"/>
    </source>
</evidence>
<evidence type="ECO:0008006" key="3">
    <source>
        <dbReference type="Google" id="ProtNLM"/>
    </source>
</evidence>
<accession>A0ABW3TM16</accession>
<keyword evidence="2" id="KW-1185">Reference proteome</keyword>
<proteinExistence type="predicted"/>
<reference evidence="2" key="1">
    <citation type="journal article" date="2019" name="Int. J. Syst. Evol. Microbiol.">
        <title>The Global Catalogue of Microorganisms (GCM) 10K type strain sequencing project: providing services to taxonomists for standard genome sequencing and annotation.</title>
        <authorList>
            <consortium name="The Broad Institute Genomics Platform"/>
            <consortium name="The Broad Institute Genome Sequencing Center for Infectious Disease"/>
            <person name="Wu L."/>
            <person name="Ma J."/>
        </authorList>
    </citation>
    <scope>NUCLEOTIDE SEQUENCE [LARGE SCALE GENOMIC DNA]</scope>
    <source>
        <strain evidence="2">CCUG 50213</strain>
    </source>
</reference>
<organism evidence="1 2">
    <name type="scientific">Leucobacter albus</name>
    <dbReference type="NCBI Taxonomy" id="272210"/>
    <lineage>
        <taxon>Bacteria</taxon>
        <taxon>Bacillati</taxon>
        <taxon>Actinomycetota</taxon>
        <taxon>Actinomycetes</taxon>
        <taxon>Micrococcales</taxon>
        <taxon>Microbacteriaceae</taxon>
        <taxon>Leucobacter</taxon>
    </lineage>
</organism>
<dbReference type="Proteomes" id="UP001597181">
    <property type="component" value="Unassembled WGS sequence"/>
</dbReference>
<comment type="caution">
    <text evidence="1">The sequence shown here is derived from an EMBL/GenBank/DDBJ whole genome shotgun (WGS) entry which is preliminary data.</text>
</comment>
<gene>
    <name evidence="1" type="ORF">ACFQ3U_01420</name>
</gene>